<evidence type="ECO:0000256" key="1">
    <source>
        <dbReference type="SAM" id="Phobius"/>
    </source>
</evidence>
<keyword evidence="1" id="KW-0472">Membrane</keyword>
<dbReference type="Proteomes" id="UP000665020">
    <property type="component" value="Chromosome"/>
</dbReference>
<accession>A0A8A7KDW7</accession>
<feature type="transmembrane region" description="Helical" evidence="1">
    <location>
        <begin position="20"/>
        <end position="40"/>
    </location>
</feature>
<dbReference type="KEGG" id="ifn:GM661_03385"/>
<keyword evidence="3" id="KW-1185">Reference proteome</keyword>
<keyword evidence="1" id="KW-0812">Transmembrane</keyword>
<evidence type="ECO:0000313" key="2">
    <source>
        <dbReference type="EMBL" id="QTL97087.1"/>
    </source>
</evidence>
<organism evidence="2 3">
    <name type="scientific">Iocasia fonsfrigidae</name>
    <dbReference type="NCBI Taxonomy" id="2682810"/>
    <lineage>
        <taxon>Bacteria</taxon>
        <taxon>Bacillati</taxon>
        <taxon>Bacillota</taxon>
        <taxon>Clostridia</taxon>
        <taxon>Halanaerobiales</taxon>
        <taxon>Halanaerobiaceae</taxon>
        <taxon>Iocasia</taxon>
    </lineage>
</organism>
<dbReference type="RefSeq" id="WP_230868745.1">
    <property type="nucleotide sequence ID" value="NZ_CP046640.1"/>
</dbReference>
<sequence length="85" mass="9191">MTEDNAQDISREGGGLDNLAGIEGGSFEFLLFLVLILLIMGNSNTFNSYFEVLDGHVKEVNNILNLFSSTANGLKGAFTASQQFN</sequence>
<proteinExistence type="predicted"/>
<dbReference type="EMBL" id="CP046640">
    <property type="protein sequence ID" value="QTL97087.1"/>
    <property type="molecule type" value="Genomic_DNA"/>
</dbReference>
<gene>
    <name evidence="2" type="ORF">GM661_03385</name>
</gene>
<reference evidence="2" key="1">
    <citation type="submission" date="2019-12" db="EMBL/GenBank/DDBJ databases">
        <authorList>
            <person name="zhang j."/>
            <person name="sun C.M."/>
        </authorList>
    </citation>
    <scope>NUCLEOTIDE SEQUENCE</scope>
    <source>
        <strain evidence="2">NS-1</strain>
    </source>
</reference>
<evidence type="ECO:0000313" key="3">
    <source>
        <dbReference type="Proteomes" id="UP000665020"/>
    </source>
</evidence>
<keyword evidence="1" id="KW-1133">Transmembrane helix</keyword>
<dbReference type="AlphaFoldDB" id="A0A8A7KDW7"/>
<name>A0A8A7KDW7_9FIRM</name>
<protein>
    <submittedName>
        <fullName evidence="2">Uncharacterized protein</fullName>
    </submittedName>
</protein>